<feature type="region of interest" description="Disordered" evidence="1">
    <location>
        <begin position="132"/>
        <end position="190"/>
    </location>
</feature>
<evidence type="ECO:0008006" key="4">
    <source>
        <dbReference type="Google" id="ProtNLM"/>
    </source>
</evidence>
<organism evidence="2 3">
    <name type="scientific">Rhizophagus irregularis (strain DAOM 181602 / DAOM 197198 / MUCL 43194)</name>
    <name type="common">Arbuscular mycorrhizal fungus</name>
    <name type="synonym">Glomus intraradices</name>
    <dbReference type="NCBI Taxonomy" id="747089"/>
    <lineage>
        <taxon>Eukaryota</taxon>
        <taxon>Fungi</taxon>
        <taxon>Fungi incertae sedis</taxon>
        <taxon>Mucoromycota</taxon>
        <taxon>Glomeromycotina</taxon>
        <taxon>Glomeromycetes</taxon>
        <taxon>Glomerales</taxon>
        <taxon>Glomeraceae</taxon>
        <taxon>Rhizophagus</taxon>
    </lineage>
</organism>
<dbReference type="EMBL" id="AUPC02000271">
    <property type="protein sequence ID" value="POG63295.1"/>
    <property type="molecule type" value="Genomic_DNA"/>
</dbReference>
<protein>
    <recommendedName>
        <fullName evidence="4">SPK domain-containing protein</fullName>
    </recommendedName>
</protein>
<name>A0A2P4PD44_RHIID</name>
<evidence type="ECO:0000313" key="3">
    <source>
        <dbReference type="Proteomes" id="UP000018888"/>
    </source>
</evidence>
<evidence type="ECO:0000313" key="2">
    <source>
        <dbReference type="EMBL" id="POG63295.1"/>
    </source>
</evidence>
<reference evidence="2 3" key="2">
    <citation type="journal article" date="2018" name="New Phytol.">
        <title>High intraspecific genome diversity in the model arbuscular mycorrhizal symbiont Rhizophagus irregularis.</title>
        <authorList>
            <person name="Chen E.C.H."/>
            <person name="Morin E."/>
            <person name="Beaudet D."/>
            <person name="Noel J."/>
            <person name="Yildirir G."/>
            <person name="Ndikumana S."/>
            <person name="Charron P."/>
            <person name="St-Onge C."/>
            <person name="Giorgi J."/>
            <person name="Kruger M."/>
            <person name="Marton T."/>
            <person name="Ropars J."/>
            <person name="Grigoriev I.V."/>
            <person name="Hainaut M."/>
            <person name="Henrissat B."/>
            <person name="Roux C."/>
            <person name="Martin F."/>
            <person name="Corradi N."/>
        </authorList>
    </citation>
    <scope>NUCLEOTIDE SEQUENCE [LARGE SCALE GENOMIC DNA]</scope>
    <source>
        <strain evidence="2 3">DAOM 197198</strain>
    </source>
</reference>
<feature type="compositionally biased region" description="Basic residues" evidence="1">
    <location>
        <begin position="132"/>
        <end position="141"/>
    </location>
</feature>
<dbReference type="VEuPathDB" id="FungiDB:RhiirFUN_008298"/>
<accession>A0A2P4PD44</accession>
<comment type="caution">
    <text evidence="2">The sequence shown here is derived from an EMBL/GenBank/DDBJ whole genome shotgun (WGS) entry which is preliminary data.</text>
</comment>
<gene>
    <name evidence="2" type="ORF">GLOIN_2v1784236</name>
</gene>
<sequence>MDKEEFNKILIDELKLLFLKTRSPSYDFLEILLKSINPAMNYSQIEEYIKICKGKFSDFRYNYKKEILNKARNLEGYFRNIKLEEFESLLNDIITENDCRQILASHLSCVYKESFEGNEVSLNELTNFVTKKKKMPPKKSNQKILPNAQNTSKECESNSKRTSNVEDEETVKKRGSKKPRPNAAENSTVKITVPEDLDYSVSEESDVGLEEDKLIPLNPDNIINLEEESEIKKNNINLESYSEFQIANFVADHLSILKLANVLRDSKETPAGNSVNESLNIQNEKKTMDKNKKLLIQELKLLFLRCRIANSHIFNSIISATHPHLRTELYRDEAKELRRECGLKMSDFQFKFIATLTEMARTFIDSGEKVEDFIGDSWRNILGLHLKAINKMKFEAMKEDHKRLHNFVLKSFKAVVDYEQKKSTISPKDIIKDTLNHITINIKVPSFSGHDIVNNLNIEDLIK</sequence>
<feature type="compositionally biased region" description="Polar residues" evidence="1">
    <location>
        <begin position="142"/>
        <end position="152"/>
    </location>
</feature>
<keyword evidence="3" id="KW-1185">Reference proteome</keyword>
<proteinExistence type="predicted"/>
<reference evidence="2 3" key="1">
    <citation type="journal article" date="2013" name="Proc. Natl. Acad. Sci. U.S.A.">
        <title>Genome of an arbuscular mycorrhizal fungus provides insight into the oldest plant symbiosis.</title>
        <authorList>
            <person name="Tisserant E."/>
            <person name="Malbreil M."/>
            <person name="Kuo A."/>
            <person name="Kohler A."/>
            <person name="Symeonidi A."/>
            <person name="Balestrini R."/>
            <person name="Charron P."/>
            <person name="Duensing N."/>
            <person name="Frei Dit Frey N."/>
            <person name="Gianinazzi-Pearson V."/>
            <person name="Gilbert L.B."/>
            <person name="Handa Y."/>
            <person name="Herr J.R."/>
            <person name="Hijri M."/>
            <person name="Koul R."/>
            <person name="Kawaguchi M."/>
            <person name="Krajinski F."/>
            <person name="Lammers P.J."/>
            <person name="Masclaux F.G."/>
            <person name="Murat C."/>
            <person name="Morin E."/>
            <person name="Ndikumana S."/>
            <person name="Pagni M."/>
            <person name="Petitpierre D."/>
            <person name="Requena N."/>
            <person name="Rosikiewicz P."/>
            <person name="Riley R."/>
            <person name="Saito K."/>
            <person name="San Clemente H."/>
            <person name="Shapiro H."/>
            <person name="van Tuinen D."/>
            <person name="Becard G."/>
            <person name="Bonfante P."/>
            <person name="Paszkowski U."/>
            <person name="Shachar-Hill Y.Y."/>
            <person name="Tuskan G.A."/>
            <person name="Young P.W."/>
            <person name="Sanders I.R."/>
            <person name="Henrissat B."/>
            <person name="Rensing S.A."/>
            <person name="Grigoriev I.V."/>
            <person name="Corradi N."/>
            <person name="Roux C."/>
            <person name="Martin F."/>
        </authorList>
    </citation>
    <scope>NUCLEOTIDE SEQUENCE [LARGE SCALE GENOMIC DNA]</scope>
    <source>
        <strain evidence="2 3">DAOM 197198</strain>
    </source>
</reference>
<dbReference type="AlphaFoldDB" id="A0A2P4PD44"/>
<evidence type="ECO:0000256" key="1">
    <source>
        <dbReference type="SAM" id="MobiDB-lite"/>
    </source>
</evidence>
<dbReference type="Proteomes" id="UP000018888">
    <property type="component" value="Unassembled WGS sequence"/>
</dbReference>